<dbReference type="GO" id="GO:0005829">
    <property type="term" value="C:cytosol"/>
    <property type="evidence" value="ECO:0007669"/>
    <property type="project" value="TreeGrafter"/>
</dbReference>
<evidence type="ECO:0000256" key="1">
    <source>
        <dbReference type="ARBA" id="ARBA00001031"/>
    </source>
</evidence>
<keyword evidence="8" id="KW-0677">Repeat</keyword>
<dbReference type="PROSITE" id="PS51278">
    <property type="entry name" value="GATASE_TYPE_2"/>
    <property type="match status" value="1"/>
</dbReference>
<dbReference type="GO" id="GO:0005975">
    <property type="term" value="P:carbohydrate metabolic process"/>
    <property type="evidence" value="ECO:0007669"/>
    <property type="project" value="UniProtKB-UniRule"/>
</dbReference>
<dbReference type="SUPFAM" id="SSF53697">
    <property type="entry name" value="SIS domain"/>
    <property type="match status" value="1"/>
</dbReference>
<evidence type="ECO:0000256" key="8">
    <source>
        <dbReference type="ARBA" id="ARBA00022737"/>
    </source>
</evidence>
<evidence type="ECO:0000256" key="7">
    <source>
        <dbReference type="ARBA" id="ARBA00022679"/>
    </source>
</evidence>
<feature type="domain" description="Glutamine amidotransferase type-2" evidence="11">
    <location>
        <begin position="2"/>
        <end position="215"/>
    </location>
</feature>
<evidence type="ECO:0000256" key="9">
    <source>
        <dbReference type="ARBA" id="ARBA00022962"/>
    </source>
</evidence>
<dbReference type="Proteomes" id="UP000886800">
    <property type="component" value="Unassembled WGS sequence"/>
</dbReference>
<evidence type="ECO:0000256" key="10">
    <source>
        <dbReference type="HAMAP-Rule" id="MF_00164"/>
    </source>
</evidence>
<dbReference type="GO" id="GO:0097367">
    <property type="term" value="F:carbohydrate derivative binding"/>
    <property type="evidence" value="ECO:0007669"/>
    <property type="project" value="InterPro"/>
</dbReference>
<dbReference type="PANTHER" id="PTHR10937:SF0">
    <property type="entry name" value="GLUTAMINE--FRUCTOSE-6-PHOSPHATE TRANSAMINASE (ISOMERIZING)"/>
    <property type="match status" value="1"/>
</dbReference>
<dbReference type="EMBL" id="DXES01000128">
    <property type="protein sequence ID" value="HIX65784.1"/>
    <property type="molecule type" value="Genomic_DNA"/>
</dbReference>
<dbReference type="FunFam" id="3.40.50.10490:FF:000001">
    <property type="entry name" value="Glutamine--fructose-6-phosphate aminotransferase [isomerizing]"/>
    <property type="match status" value="1"/>
</dbReference>
<evidence type="ECO:0000256" key="5">
    <source>
        <dbReference type="ARBA" id="ARBA00022490"/>
    </source>
</evidence>
<evidence type="ECO:0000256" key="6">
    <source>
        <dbReference type="ARBA" id="ARBA00022576"/>
    </source>
</evidence>
<proteinExistence type="inferred from homology"/>
<feature type="initiator methionine" description="Removed" evidence="10">
    <location>
        <position position="1"/>
    </location>
</feature>
<gene>
    <name evidence="10 13" type="primary">glmS</name>
    <name evidence="13" type="ORF">H9736_05990</name>
</gene>
<evidence type="ECO:0000256" key="4">
    <source>
        <dbReference type="ARBA" id="ARBA00016090"/>
    </source>
</evidence>
<evidence type="ECO:0000313" key="14">
    <source>
        <dbReference type="Proteomes" id="UP000886800"/>
    </source>
</evidence>
<dbReference type="FunFam" id="3.60.20.10:FF:000006">
    <property type="entry name" value="Glutamine--fructose-6-phosphate aminotransferase [isomerizing]"/>
    <property type="match status" value="1"/>
</dbReference>
<dbReference type="PANTHER" id="PTHR10937">
    <property type="entry name" value="GLUCOSAMINE--FRUCTOSE-6-PHOSPHATE AMINOTRANSFERASE, ISOMERIZING"/>
    <property type="match status" value="1"/>
</dbReference>
<dbReference type="EC" id="2.6.1.16" evidence="3 10"/>
<dbReference type="InterPro" id="IPR029055">
    <property type="entry name" value="Ntn_hydrolases_N"/>
</dbReference>
<dbReference type="AlphaFoldDB" id="A0A9D1WRA0"/>
<dbReference type="CDD" id="cd00714">
    <property type="entry name" value="GFAT"/>
    <property type="match status" value="1"/>
</dbReference>
<dbReference type="GO" id="GO:0006002">
    <property type="term" value="P:fructose 6-phosphate metabolic process"/>
    <property type="evidence" value="ECO:0007669"/>
    <property type="project" value="TreeGrafter"/>
</dbReference>
<dbReference type="InterPro" id="IPR001347">
    <property type="entry name" value="SIS_dom"/>
</dbReference>
<comment type="function">
    <text evidence="10">Catalyzes the first step in hexosamine metabolism, converting fructose-6P into glucosamine-6P using glutamine as a nitrogen source.</text>
</comment>
<evidence type="ECO:0000256" key="3">
    <source>
        <dbReference type="ARBA" id="ARBA00012916"/>
    </source>
</evidence>
<dbReference type="PROSITE" id="PS51464">
    <property type="entry name" value="SIS"/>
    <property type="match status" value="2"/>
</dbReference>
<feature type="active site" description="For Fru-6P isomerization activity" evidence="10">
    <location>
        <position position="601"/>
    </location>
</feature>
<dbReference type="HAMAP" id="MF_00164">
    <property type="entry name" value="GlmS"/>
    <property type="match status" value="1"/>
</dbReference>
<dbReference type="InterPro" id="IPR017932">
    <property type="entry name" value="GATase_2_dom"/>
</dbReference>
<dbReference type="Gene3D" id="3.40.50.10490">
    <property type="entry name" value="Glucose-6-phosphate isomerase like protein, domain 1"/>
    <property type="match status" value="2"/>
</dbReference>
<dbReference type="GO" id="GO:0006487">
    <property type="term" value="P:protein N-linked glycosylation"/>
    <property type="evidence" value="ECO:0007669"/>
    <property type="project" value="TreeGrafter"/>
</dbReference>
<dbReference type="Pfam" id="PF13522">
    <property type="entry name" value="GATase_6"/>
    <property type="match status" value="1"/>
</dbReference>
<keyword evidence="6 10" id="KW-0032">Aminotransferase</keyword>
<reference evidence="13" key="2">
    <citation type="submission" date="2021-04" db="EMBL/GenBank/DDBJ databases">
        <authorList>
            <person name="Gilroy R."/>
        </authorList>
    </citation>
    <scope>NUCLEOTIDE SEQUENCE</scope>
    <source>
        <strain evidence="13">CHK188-5543</strain>
    </source>
</reference>
<dbReference type="NCBIfam" id="TIGR01135">
    <property type="entry name" value="glmS"/>
    <property type="match status" value="1"/>
</dbReference>
<keyword evidence="7 10" id="KW-0808">Transferase</keyword>
<dbReference type="InterPro" id="IPR046348">
    <property type="entry name" value="SIS_dom_sf"/>
</dbReference>
<comment type="caution">
    <text evidence="13">The sequence shown here is derived from an EMBL/GenBank/DDBJ whole genome shotgun (WGS) entry which is preliminary data.</text>
</comment>
<dbReference type="GO" id="GO:0046349">
    <property type="term" value="P:amino sugar biosynthetic process"/>
    <property type="evidence" value="ECO:0007669"/>
    <property type="project" value="UniProtKB-ARBA"/>
</dbReference>
<comment type="subcellular location">
    <subcellularLocation>
        <location evidence="2 10">Cytoplasm</location>
    </subcellularLocation>
</comment>
<dbReference type="InterPro" id="IPR035490">
    <property type="entry name" value="GlmS/FrlB_SIS"/>
</dbReference>
<dbReference type="SUPFAM" id="SSF56235">
    <property type="entry name" value="N-terminal nucleophile aminohydrolases (Ntn hydrolases)"/>
    <property type="match status" value="1"/>
</dbReference>
<dbReference type="GO" id="GO:0004360">
    <property type="term" value="F:glutamine-fructose-6-phosphate transaminase (isomerizing) activity"/>
    <property type="evidence" value="ECO:0007669"/>
    <property type="project" value="UniProtKB-UniRule"/>
</dbReference>
<comment type="catalytic activity">
    <reaction evidence="1 10">
        <text>D-fructose 6-phosphate + L-glutamine = D-glucosamine 6-phosphate + L-glutamate</text>
        <dbReference type="Rhea" id="RHEA:13237"/>
        <dbReference type="ChEBI" id="CHEBI:29985"/>
        <dbReference type="ChEBI" id="CHEBI:58359"/>
        <dbReference type="ChEBI" id="CHEBI:58725"/>
        <dbReference type="ChEBI" id="CHEBI:61527"/>
        <dbReference type="EC" id="2.6.1.16"/>
    </reaction>
</comment>
<dbReference type="CDD" id="cd05008">
    <property type="entry name" value="SIS_GlmS_GlmD_1"/>
    <property type="match status" value="1"/>
</dbReference>
<dbReference type="FunFam" id="3.40.50.10490:FF:000002">
    <property type="entry name" value="Glutamine--fructose-6-phosphate aminotransferase [isomerizing]"/>
    <property type="match status" value="1"/>
</dbReference>
<dbReference type="InterPro" id="IPR005855">
    <property type="entry name" value="GFAT"/>
</dbReference>
<keyword evidence="5 10" id="KW-0963">Cytoplasm</keyword>
<feature type="domain" description="SIS" evidence="12">
    <location>
        <begin position="455"/>
        <end position="596"/>
    </location>
</feature>
<dbReference type="InterPro" id="IPR035466">
    <property type="entry name" value="GlmS/AgaS_SIS"/>
</dbReference>
<sequence length="606" mass="66211">MCGIVGYTGAQQAASVLLDALKRLEYRGYDSAGVAVFGPEGMEIRKTQGRLENLARLLAGSPLPGNCGIGHTRWATHGVPSDLNAHPHCTGRVSLVHNGIIENYQQLKQELAREGVQFLSDTDTEVAARLIDSLYNGDPVDTLRRACARLEGSYAFAILFADHPDTLYAARLGSPLIAARGEGENFLASDVTAVLQYTRTYALINEGEIAAVDPQSIRLWDREGNPREPVFLTAQWSVEQAQKDGFDHFMLKEIHEQPRALRDTLHPRCSGGLPSFHAQDGIPEGFWSRFDRLSIVACGTAMHCGMVGKYLIERLARIPVECEVASEFRYRDPILTPTSLVVLISQSGETADTLAALRLAKERGITTLAVVNVAGSSIAREADYVIHTFAGPEIAVASTKAYAVQLGILYLIAIRLGMAAGELSKERARELTEGLWKAVDAVGKMLELGPEIQAYIRRYASLRDLFFLGRGLDYPVAMEGSLKLKEVSYIHCEAYAAGELKHGTISLITDGVPVIAMATQKALLPKMVSNIKEVYSRGADVLLITRGDVQVDPDIYSKRIDLPELDDLFMPLPAVVALQLLAYHTAVLRGCDVDKPRNLAKSVTVE</sequence>
<dbReference type="InterPro" id="IPR047084">
    <property type="entry name" value="GFAT_N"/>
</dbReference>
<protein>
    <recommendedName>
        <fullName evidence="4 10">Glutamine--fructose-6-phosphate aminotransferase [isomerizing]</fullName>
        <ecNumber evidence="3 10">2.6.1.16</ecNumber>
    </recommendedName>
    <alternativeName>
        <fullName evidence="10">D-fructose-6-phosphate amidotransferase</fullName>
    </alternativeName>
    <alternativeName>
        <fullName evidence="10">GFAT</fullName>
    </alternativeName>
    <alternativeName>
        <fullName evidence="10">Glucosamine-6-phosphate synthase</fullName>
    </alternativeName>
    <alternativeName>
        <fullName evidence="10">Hexosephosphate aminotransferase</fullName>
    </alternativeName>
    <alternativeName>
        <fullName evidence="10">L-glutamine--D-fructose-6-phosphate amidotransferase</fullName>
    </alternativeName>
</protein>
<dbReference type="GO" id="GO:0006047">
    <property type="term" value="P:UDP-N-acetylglucosamine metabolic process"/>
    <property type="evidence" value="ECO:0007669"/>
    <property type="project" value="TreeGrafter"/>
</dbReference>
<dbReference type="CDD" id="cd05009">
    <property type="entry name" value="SIS_GlmS_GlmD_2"/>
    <property type="match status" value="1"/>
</dbReference>
<keyword evidence="9" id="KW-0315">Glutamine amidotransferase</keyword>
<dbReference type="NCBIfam" id="NF001484">
    <property type="entry name" value="PRK00331.1"/>
    <property type="match status" value="1"/>
</dbReference>
<dbReference type="Pfam" id="PF01380">
    <property type="entry name" value="SIS"/>
    <property type="match status" value="2"/>
</dbReference>
<evidence type="ECO:0000313" key="13">
    <source>
        <dbReference type="EMBL" id="HIX65784.1"/>
    </source>
</evidence>
<evidence type="ECO:0000256" key="2">
    <source>
        <dbReference type="ARBA" id="ARBA00004496"/>
    </source>
</evidence>
<feature type="domain" description="SIS" evidence="12">
    <location>
        <begin position="282"/>
        <end position="422"/>
    </location>
</feature>
<dbReference type="Gene3D" id="3.60.20.10">
    <property type="entry name" value="Glutamine Phosphoribosylpyrophosphate, subunit 1, domain 1"/>
    <property type="match status" value="1"/>
</dbReference>
<organism evidence="13 14">
    <name type="scientific">Candidatus Anaerotruncus excrementipullorum</name>
    <dbReference type="NCBI Taxonomy" id="2838465"/>
    <lineage>
        <taxon>Bacteria</taxon>
        <taxon>Bacillati</taxon>
        <taxon>Bacillota</taxon>
        <taxon>Clostridia</taxon>
        <taxon>Eubacteriales</taxon>
        <taxon>Oscillospiraceae</taxon>
        <taxon>Anaerotruncus</taxon>
    </lineage>
</organism>
<name>A0A9D1WRA0_9FIRM</name>
<evidence type="ECO:0000259" key="11">
    <source>
        <dbReference type="PROSITE" id="PS51278"/>
    </source>
</evidence>
<accession>A0A9D1WRA0</accession>
<evidence type="ECO:0000259" key="12">
    <source>
        <dbReference type="PROSITE" id="PS51464"/>
    </source>
</evidence>
<comment type="subunit">
    <text evidence="10">Homodimer.</text>
</comment>
<feature type="active site" description="Nucleophile; for GATase activity" evidence="10">
    <location>
        <position position="2"/>
    </location>
</feature>
<reference evidence="13" key="1">
    <citation type="journal article" date="2021" name="PeerJ">
        <title>Extensive microbial diversity within the chicken gut microbiome revealed by metagenomics and culture.</title>
        <authorList>
            <person name="Gilroy R."/>
            <person name="Ravi A."/>
            <person name="Getino M."/>
            <person name="Pursley I."/>
            <person name="Horton D.L."/>
            <person name="Alikhan N.F."/>
            <person name="Baker D."/>
            <person name="Gharbi K."/>
            <person name="Hall N."/>
            <person name="Watson M."/>
            <person name="Adriaenssens E.M."/>
            <person name="Foster-Nyarko E."/>
            <person name="Jarju S."/>
            <person name="Secka A."/>
            <person name="Antonio M."/>
            <person name="Oren A."/>
            <person name="Chaudhuri R.R."/>
            <person name="La Ragione R."/>
            <person name="Hildebrand F."/>
            <person name="Pallen M.J."/>
        </authorList>
    </citation>
    <scope>NUCLEOTIDE SEQUENCE</scope>
    <source>
        <strain evidence="13">CHK188-5543</strain>
    </source>
</reference>